<evidence type="ECO:0000256" key="3">
    <source>
        <dbReference type="ARBA" id="ARBA00022692"/>
    </source>
</evidence>
<keyword evidence="3 6" id="KW-0812">Transmembrane</keyword>
<evidence type="ECO:0000256" key="1">
    <source>
        <dbReference type="ARBA" id="ARBA00004141"/>
    </source>
</evidence>
<gene>
    <name evidence="8" type="ORF">M0G41_00865</name>
</gene>
<evidence type="ECO:0000256" key="2">
    <source>
        <dbReference type="ARBA" id="ARBA00007362"/>
    </source>
</evidence>
<feature type="domain" description="EamA" evidence="7">
    <location>
        <begin position="159"/>
        <end position="295"/>
    </location>
</feature>
<sequence length="304" mass="31994">MSSPLLPPPRGLALWAFAGMTLIWGSTWYAIHEQLNGTPKFVSVALRFALAAAALAAWMLVTRRPLGIPRRLWPLILVQGLCVCGINYLFAYSATAYIASGLVALVFAFNVVVSLLLEPLLLGRRSPPRLWLAAALGVAGLALVLLPVQTGAAPPQRLLGVGLALGGAICVGLGNVLSSRLISGGASLFAMNFWGFMVGAVLAVLAALLSGEGWQIVWTPAYALSLVYLSVIGSILAFALYLNVVRELGPVRAGYSAVLTPVIALLLSGLLEGLLITPFLVGGLVLVLLGNVLVLRQRAQRLAR</sequence>
<dbReference type="RefSeq" id="WP_248204254.1">
    <property type="nucleotide sequence ID" value="NZ_JALNMH010000001.1"/>
</dbReference>
<keyword evidence="9" id="KW-1185">Reference proteome</keyword>
<evidence type="ECO:0000313" key="8">
    <source>
        <dbReference type="EMBL" id="MCK7592215.1"/>
    </source>
</evidence>
<dbReference type="InterPro" id="IPR000620">
    <property type="entry name" value="EamA_dom"/>
</dbReference>
<evidence type="ECO:0000313" key="9">
    <source>
        <dbReference type="Proteomes" id="UP001431449"/>
    </source>
</evidence>
<name>A0ABT0GDX3_9GAMM</name>
<feature type="transmembrane region" description="Helical" evidence="6">
    <location>
        <begin position="158"/>
        <end position="177"/>
    </location>
</feature>
<dbReference type="SUPFAM" id="SSF103481">
    <property type="entry name" value="Multidrug resistance efflux transporter EmrE"/>
    <property type="match status" value="2"/>
</dbReference>
<dbReference type="InterPro" id="IPR050638">
    <property type="entry name" value="AA-Vitamin_Transporters"/>
</dbReference>
<comment type="subcellular location">
    <subcellularLocation>
        <location evidence="1">Membrane</location>
        <topology evidence="1">Multi-pass membrane protein</topology>
    </subcellularLocation>
</comment>
<feature type="domain" description="EamA" evidence="7">
    <location>
        <begin position="14"/>
        <end position="145"/>
    </location>
</feature>
<feature type="transmembrane region" description="Helical" evidence="6">
    <location>
        <begin position="72"/>
        <end position="90"/>
    </location>
</feature>
<feature type="transmembrane region" description="Helical" evidence="6">
    <location>
        <begin position="253"/>
        <end position="270"/>
    </location>
</feature>
<feature type="transmembrane region" description="Helical" evidence="6">
    <location>
        <begin position="43"/>
        <end position="60"/>
    </location>
</feature>
<comment type="caution">
    <text evidence="8">The sequence shown here is derived from an EMBL/GenBank/DDBJ whole genome shotgun (WGS) entry which is preliminary data.</text>
</comment>
<keyword evidence="5 6" id="KW-0472">Membrane</keyword>
<proteinExistence type="inferred from homology"/>
<dbReference type="Pfam" id="PF00892">
    <property type="entry name" value="EamA"/>
    <property type="match status" value="2"/>
</dbReference>
<dbReference type="PANTHER" id="PTHR32322">
    <property type="entry name" value="INNER MEMBRANE TRANSPORTER"/>
    <property type="match status" value="1"/>
</dbReference>
<feature type="transmembrane region" description="Helical" evidence="6">
    <location>
        <begin position="12"/>
        <end position="31"/>
    </location>
</feature>
<evidence type="ECO:0000256" key="4">
    <source>
        <dbReference type="ARBA" id="ARBA00022989"/>
    </source>
</evidence>
<feature type="transmembrane region" description="Helical" evidence="6">
    <location>
        <begin position="96"/>
        <end position="117"/>
    </location>
</feature>
<evidence type="ECO:0000256" key="5">
    <source>
        <dbReference type="ARBA" id="ARBA00023136"/>
    </source>
</evidence>
<feature type="transmembrane region" description="Helical" evidence="6">
    <location>
        <begin position="129"/>
        <end position="146"/>
    </location>
</feature>
<comment type="similarity">
    <text evidence="2">Belongs to the EamA transporter family.</text>
</comment>
<evidence type="ECO:0000256" key="6">
    <source>
        <dbReference type="SAM" id="Phobius"/>
    </source>
</evidence>
<accession>A0ABT0GDX3</accession>
<feature type="transmembrane region" description="Helical" evidence="6">
    <location>
        <begin position="221"/>
        <end position="241"/>
    </location>
</feature>
<reference evidence="8" key="1">
    <citation type="submission" date="2022-04" db="EMBL/GenBank/DDBJ databases">
        <title>Lysobacter sp. CAU 1642 isolated from sea sand.</title>
        <authorList>
            <person name="Kim W."/>
        </authorList>
    </citation>
    <scope>NUCLEOTIDE SEQUENCE</scope>
    <source>
        <strain evidence="8">CAU 1642</strain>
    </source>
</reference>
<feature type="transmembrane region" description="Helical" evidence="6">
    <location>
        <begin position="276"/>
        <end position="295"/>
    </location>
</feature>
<keyword evidence="4 6" id="KW-1133">Transmembrane helix</keyword>
<dbReference type="InterPro" id="IPR037185">
    <property type="entry name" value="EmrE-like"/>
</dbReference>
<organism evidence="8 9">
    <name type="scientific">Pseudomarimonas salicorniae</name>
    <dbReference type="NCBI Taxonomy" id="2933270"/>
    <lineage>
        <taxon>Bacteria</taxon>
        <taxon>Pseudomonadati</taxon>
        <taxon>Pseudomonadota</taxon>
        <taxon>Gammaproteobacteria</taxon>
        <taxon>Lysobacterales</taxon>
        <taxon>Lysobacteraceae</taxon>
        <taxon>Pseudomarimonas</taxon>
    </lineage>
</organism>
<protein>
    <submittedName>
        <fullName evidence="8">EamA family transporter</fullName>
    </submittedName>
</protein>
<feature type="transmembrane region" description="Helical" evidence="6">
    <location>
        <begin position="189"/>
        <end position="209"/>
    </location>
</feature>
<evidence type="ECO:0000259" key="7">
    <source>
        <dbReference type="Pfam" id="PF00892"/>
    </source>
</evidence>
<dbReference type="Proteomes" id="UP001431449">
    <property type="component" value="Unassembled WGS sequence"/>
</dbReference>
<dbReference type="PANTHER" id="PTHR32322:SF2">
    <property type="entry name" value="EAMA DOMAIN-CONTAINING PROTEIN"/>
    <property type="match status" value="1"/>
</dbReference>
<dbReference type="EMBL" id="JALNMH010000001">
    <property type="protein sequence ID" value="MCK7592215.1"/>
    <property type="molecule type" value="Genomic_DNA"/>
</dbReference>